<dbReference type="GO" id="GO:0007165">
    <property type="term" value="P:signal transduction"/>
    <property type="evidence" value="ECO:0007669"/>
    <property type="project" value="InterPro"/>
</dbReference>
<evidence type="ECO:0000313" key="3">
    <source>
        <dbReference type="EMBL" id="VDK41734.1"/>
    </source>
</evidence>
<feature type="region of interest" description="Disordered" evidence="1">
    <location>
        <begin position="35"/>
        <end position="83"/>
    </location>
</feature>
<feature type="compositionally biased region" description="Low complexity" evidence="1">
    <location>
        <begin position="51"/>
        <end position="67"/>
    </location>
</feature>
<protein>
    <recommendedName>
        <fullName evidence="2">SARAH domain-containing protein</fullName>
    </recommendedName>
</protein>
<keyword evidence="4" id="KW-1185">Reference proteome</keyword>
<organism evidence="3 4">
    <name type="scientific">Dibothriocephalus latus</name>
    <name type="common">Fish tapeworm</name>
    <name type="synonym">Diphyllobothrium latum</name>
    <dbReference type="NCBI Taxonomy" id="60516"/>
    <lineage>
        <taxon>Eukaryota</taxon>
        <taxon>Metazoa</taxon>
        <taxon>Spiralia</taxon>
        <taxon>Lophotrochozoa</taxon>
        <taxon>Platyhelminthes</taxon>
        <taxon>Cestoda</taxon>
        <taxon>Eucestoda</taxon>
        <taxon>Diphyllobothriidea</taxon>
        <taxon>Diphyllobothriidae</taxon>
        <taxon>Dibothriocephalus</taxon>
    </lineage>
</organism>
<dbReference type="Pfam" id="PF16517">
    <property type="entry name" value="Nore1-SARAH"/>
    <property type="match status" value="1"/>
</dbReference>
<dbReference type="Proteomes" id="UP000281553">
    <property type="component" value="Unassembled WGS sequence"/>
</dbReference>
<evidence type="ECO:0000313" key="4">
    <source>
        <dbReference type="Proteomes" id="UP000281553"/>
    </source>
</evidence>
<proteinExistence type="predicted"/>
<evidence type="ECO:0000256" key="1">
    <source>
        <dbReference type="SAM" id="MobiDB-lite"/>
    </source>
</evidence>
<name>A0A3P6RAR9_DIBLA</name>
<reference evidence="3 4" key="1">
    <citation type="submission" date="2018-11" db="EMBL/GenBank/DDBJ databases">
        <authorList>
            <consortium name="Pathogen Informatics"/>
        </authorList>
    </citation>
    <scope>NUCLEOTIDE SEQUENCE [LARGE SCALE GENOMIC DNA]</scope>
</reference>
<gene>
    <name evidence="3" type="ORF">DILT_LOCUS1282</name>
</gene>
<dbReference type="OrthoDB" id="74314at2759"/>
<dbReference type="AlphaFoldDB" id="A0A3P6RAR9"/>
<dbReference type="InterPro" id="IPR011524">
    <property type="entry name" value="SARAH_dom"/>
</dbReference>
<sequence length="83" mass="9438">MQNFLQILNREEADYRRRIQLKYEIRGREIRRLMKLRAKSNPQKDPEETQPDTATATTAAGDAPEAESVQDSSPKSNTSCTLA</sequence>
<dbReference type="Gene3D" id="1.20.5.110">
    <property type="match status" value="1"/>
</dbReference>
<feature type="domain" description="SARAH" evidence="2">
    <location>
        <begin position="2"/>
        <end position="32"/>
    </location>
</feature>
<dbReference type="EMBL" id="UYRU01008109">
    <property type="protein sequence ID" value="VDK41734.1"/>
    <property type="molecule type" value="Genomic_DNA"/>
</dbReference>
<feature type="compositionally biased region" description="Polar residues" evidence="1">
    <location>
        <begin position="69"/>
        <end position="83"/>
    </location>
</feature>
<accession>A0A3P6RAR9</accession>
<evidence type="ECO:0000259" key="2">
    <source>
        <dbReference type="Pfam" id="PF16517"/>
    </source>
</evidence>